<dbReference type="EMBL" id="LR796636">
    <property type="protein sequence ID" value="CAB4155721.1"/>
    <property type="molecule type" value="Genomic_DNA"/>
</dbReference>
<keyword evidence="1" id="KW-0812">Transmembrane</keyword>
<gene>
    <name evidence="2" type="ORF">UFOVP672_27</name>
</gene>
<evidence type="ECO:0000256" key="1">
    <source>
        <dbReference type="SAM" id="Phobius"/>
    </source>
</evidence>
<keyword evidence="1" id="KW-1133">Transmembrane helix</keyword>
<feature type="transmembrane region" description="Helical" evidence="1">
    <location>
        <begin position="132"/>
        <end position="155"/>
    </location>
</feature>
<organism evidence="2">
    <name type="scientific">uncultured Caudovirales phage</name>
    <dbReference type="NCBI Taxonomy" id="2100421"/>
    <lineage>
        <taxon>Viruses</taxon>
        <taxon>Duplodnaviria</taxon>
        <taxon>Heunggongvirae</taxon>
        <taxon>Uroviricota</taxon>
        <taxon>Caudoviricetes</taxon>
        <taxon>Peduoviridae</taxon>
        <taxon>Maltschvirus</taxon>
        <taxon>Maltschvirus maltsch</taxon>
    </lineage>
</organism>
<evidence type="ECO:0000313" key="2">
    <source>
        <dbReference type="EMBL" id="CAB4155721.1"/>
    </source>
</evidence>
<name>A0A6J5NDV2_9CAUD</name>
<proteinExistence type="predicted"/>
<keyword evidence="1" id="KW-0472">Membrane</keyword>
<reference evidence="2" key="1">
    <citation type="submission" date="2020-04" db="EMBL/GenBank/DDBJ databases">
        <authorList>
            <person name="Chiriac C."/>
            <person name="Salcher M."/>
            <person name="Ghai R."/>
            <person name="Kavagutti S V."/>
        </authorList>
    </citation>
    <scope>NUCLEOTIDE SEQUENCE</scope>
</reference>
<accession>A0A6J5NDV2</accession>
<protein>
    <submittedName>
        <fullName evidence="2">Uncharacterized protein</fullName>
    </submittedName>
</protein>
<sequence length="160" mass="16471">MATLETAHYALQKASRSNSSRLSTANVASGQIEFMQIPYTLTGSEATNDVLNLCVLPAGAILIPQLSSVSNAAAGTALTLKIGNAQDDDGLLVALAVQAAGNKPCAPVSGTQPAYHAQTALTADTGFPGNTVIYATLTLVTTPTAAVVMYFNIAFKRNRG</sequence>